<reference evidence="6 8" key="1">
    <citation type="submission" date="2019-03" db="EMBL/GenBank/DDBJ databases">
        <title>Genomic Encyclopedia of Type Strains, Phase IV (KMG-IV): sequencing the most valuable type-strain genomes for metagenomic binning, comparative biology and taxonomic classification.</title>
        <authorList>
            <person name="Goeker M."/>
        </authorList>
    </citation>
    <scope>NUCLEOTIDE SEQUENCE [LARGE SCALE GENOMIC DNA]</scope>
    <source>
        <strain evidence="6 8">DSM 17474</strain>
    </source>
</reference>
<dbReference type="EMBL" id="SLXE01000017">
    <property type="protein sequence ID" value="TCP04875.1"/>
    <property type="molecule type" value="Genomic_DNA"/>
</dbReference>
<dbReference type="Gene3D" id="3.10.20.740">
    <property type="match status" value="1"/>
</dbReference>
<keyword evidence="2" id="KW-0408">Iron</keyword>
<feature type="domain" description="4Fe-4S ferredoxin-type" evidence="5">
    <location>
        <begin position="145"/>
        <end position="174"/>
    </location>
</feature>
<evidence type="ECO:0000313" key="7">
    <source>
        <dbReference type="EMBL" id="UOO80352.1"/>
    </source>
</evidence>
<evidence type="ECO:0000256" key="2">
    <source>
        <dbReference type="ARBA" id="ARBA00023004"/>
    </source>
</evidence>
<evidence type="ECO:0000313" key="6">
    <source>
        <dbReference type="EMBL" id="TCP04875.1"/>
    </source>
</evidence>
<keyword evidence="8" id="KW-1185">Reference proteome</keyword>
<dbReference type="GO" id="GO:0046872">
    <property type="term" value="F:metal ion binding"/>
    <property type="evidence" value="ECO:0007669"/>
    <property type="project" value="UniProtKB-KW"/>
</dbReference>
<evidence type="ECO:0000313" key="9">
    <source>
        <dbReference type="Proteomes" id="UP000829756"/>
    </source>
</evidence>
<name>A0AAE9GY19_9NEIS</name>
<evidence type="ECO:0000256" key="3">
    <source>
        <dbReference type="ARBA" id="ARBA00023014"/>
    </source>
</evidence>
<dbReference type="SUPFAM" id="SSF46548">
    <property type="entry name" value="alpha-helical ferredoxin"/>
    <property type="match status" value="1"/>
</dbReference>
<gene>
    <name evidence="6" type="ORF">EV680_11715</name>
    <name evidence="7" type="ORF">LVJ78_04950</name>
</gene>
<reference evidence="7" key="3">
    <citation type="journal article" date="2022" name="Res Sq">
        <title>Evolution of multicellular longitudinally dividing oral cavity symbionts (Neisseriaceae).</title>
        <authorList>
            <person name="Nyongesa S."/>
            <person name="Weber P."/>
            <person name="Bernet E."/>
            <person name="Pullido F."/>
            <person name="Nieckarz M."/>
            <person name="Delaby M."/>
            <person name="Nieves C."/>
            <person name="Viehboeck T."/>
            <person name="Krause N."/>
            <person name="Rivera-Millot A."/>
            <person name="Nakamura A."/>
            <person name="Vischer N."/>
            <person name="VanNieuwenhze M."/>
            <person name="Brun Y."/>
            <person name="Cava F."/>
            <person name="Bulgheresi S."/>
            <person name="Veyrier F."/>
        </authorList>
    </citation>
    <scope>NUCLEOTIDE SEQUENCE</scope>
    <source>
        <strain evidence="7">1258/02</strain>
    </source>
</reference>
<reference evidence="7" key="2">
    <citation type="submission" date="2021-12" db="EMBL/GenBank/DDBJ databases">
        <authorList>
            <person name="Veyrier F.J."/>
        </authorList>
    </citation>
    <scope>NUCLEOTIDE SEQUENCE</scope>
    <source>
        <strain evidence="7">1258/02</strain>
    </source>
</reference>
<dbReference type="Proteomes" id="UP000829756">
    <property type="component" value="Chromosome"/>
</dbReference>
<dbReference type="PROSITE" id="PS51085">
    <property type="entry name" value="2FE2S_FER_2"/>
    <property type="match status" value="1"/>
</dbReference>
<evidence type="ECO:0000259" key="4">
    <source>
        <dbReference type="PROSITE" id="PS51085"/>
    </source>
</evidence>
<organism evidence="7 9">
    <name type="scientific">Uruburuella suis</name>
    <dbReference type="NCBI Taxonomy" id="252130"/>
    <lineage>
        <taxon>Bacteria</taxon>
        <taxon>Pseudomonadati</taxon>
        <taxon>Pseudomonadota</taxon>
        <taxon>Betaproteobacteria</taxon>
        <taxon>Neisseriales</taxon>
        <taxon>Neisseriaceae</taxon>
        <taxon>Uruburuella</taxon>
    </lineage>
</organism>
<dbReference type="PROSITE" id="PS51379">
    <property type="entry name" value="4FE4S_FER_2"/>
    <property type="match status" value="1"/>
</dbReference>
<proteinExistence type="predicted"/>
<dbReference type="SUPFAM" id="SSF54292">
    <property type="entry name" value="2Fe-2S ferredoxin-like"/>
    <property type="match status" value="1"/>
</dbReference>
<dbReference type="KEGG" id="usu:LVJ78_04950"/>
<keyword evidence="3" id="KW-0411">Iron-sulfur</keyword>
<dbReference type="InterPro" id="IPR001041">
    <property type="entry name" value="2Fe-2S_ferredoxin-type"/>
</dbReference>
<dbReference type="Gene3D" id="3.30.70.20">
    <property type="match status" value="1"/>
</dbReference>
<dbReference type="PROSITE" id="PS00198">
    <property type="entry name" value="4FE4S_FER_1"/>
    <property type="match status" value="2"/>
</dbReference>
<dbReference type="RefSeq" id="WP_132954080.1">
    <property type="nucleotide sequence ID" value="NZ_CP091507.1"/>
</dbReference>
<dbReference type="GO" id="GO:0051536">
    <property type="term" value="F:iron-sulfur cluster binding"/>
    <property type="evidence" value="ECO:0007669"/>
    <property type="project" value="UniProtKB-KW"/>
</dbReference>
<dbReference type="Proteomes" id="UP000294721">
    <property type="component" value="Unassembled WGS sequence"/>
</dbReference>
<dbReference type="AlphaFoldDB" id="A0AAE9GY19"/>
<protein>
    <submittedName>
        <fullName evidence="6">2Fe-2S iron-sulfur cluster protein</fullName>
    </submittedName>
    <submittedName>
        <fullName evidence="7">2Fe-2S iron-sulfur cluster-binding protein</fullName>
    </submittedName>
</protein>
<keyword evidence="1" id="KW-0479">Metal-binding</keyword>
<sequence length="215" mass="23690">MSDELYRLVIDGNEVEASPDASIIQAYARAGAAITANVGCMGQGVCGSCRCLIRREGEREVTTALACETRVEPGMQVSFIDYFMPEHVHYYNVDEVGDGWNWLDDTARIFPESSHCRHCSGCDRSCPKGLQVQEGVAQVVAGDFVAAAATFDQCVMCNLCTLACPENIRPNHLGLFARRMKAARTLRPIDLMRRLQQIDNGSMRVEIDAATKEAH</sequence>
<dbReference type="Pfam" id="PF13187">
    <property type="entry name" value="Fer4_9"/>
    <property type="match status" value="1"/>
</dbReference>
<dbReference type="InterPro" id="IPR017900">
    <property type="entry name" value="4Fe4S_Fe_S_CS"/>
</dbReference>
<dbReference type="CDD" id="cd00207">
    <property type="entry name" value="fer2"/>
    <property type="match status" value="1"/>
</dbReference>
<accession>A0AAE9GY19</accession>
<feature type="domain" description="2Fe-2S ferredoxin-type" evidence="4">
    <location>
        <begin position="4"/>
        <end position="83"/>
    </location>
</feature>
<evidence type="ECO:0000256" key="1">
    <source>
        <dbReference type="ARBA" id="ARBA00022723"/>
    </source>
</evidence>
<dbReference type="EMBL" id="CP091507">
    <property type="protein sequence ID" value="UOO80352.1"/>
    <property type="molecule type" value="Genomic_DNA"/>
</dbReference>
<evidence type="ECO:0000259" key="5">
    <source>
        <dbReference type="PROSITE" id="PS51379"/>
    </source>
</evidence>
<dbReference type="InterPro" id="IPR036010">
    <property type="entry name" value="2Fe-2S_ferredoxin-like_sf"/>
</dbReference>
<dbReference type="InterPro" id="IPR017896">
    <property type="entry name" value="4Fe4S_Fe-S-bd"/>
</dbReference>
<evidence type="ECO:0000313" key="8">
    <source>
        <dbReference type="Proteomes" id="UP000294721"/>
    </source>
</evidence>
<dbReference type="Pfam" id="PF00111">
    <property type="entry name" value="Fer2"/>
    <property type="match status" value="1"/>
</dbReference>